<evidence type="ECO:0000256" key="1">
    <source>
        <dbReference type="SAM" id="Phobius"/>
    </source>
</evidence>
<proteinExistence type="predicted"/>
<accession>A0A0A2WNU0</accession>
<gene>
    <name evidence="2" type="ORF">LF41_2467</name>
</gene>
<feature type="transmembrane region" description="Helical" evidence="1">
    <location>
        <begin position="64"/>
        <end position="90"/>
    </location>
</feature>
<protein>
    <submittedName>
        <fullName evidence="2">Uncharacterized protein</fullName>
    </submittedName>
</protein>
<feature type="transmembrane region" description="Helical" evidence="1">
    <location>
        <begin position="32"/>
        <end position="52"/>
    </location>
</feature>
<dbReference type="STRING" id="1300345.LF41_2467"/>
<name>A0A0A2WNU0_9GAMM</name>
<keyword evidence="1" id="KW-0472">Membrane</keyword>
<evidence type="ECO:0000313" key="2">
    <source>
        <dbReference type="EMBL" id="KGQ19960.1"/>
    </source>
</evidence>
<comment type="caution">
    <text evidence="2">The sequence shown here is derived from an EMBL/GenBank/DDBJ whole genome shotgun (WGS) entry which is preliminary data.</text>
</comment>
<keyword evidence="1" id="KW-1133">Transmembrane helix</keyword>
<reference evidence="2 3" key="1">
    <citation type="submission" date="2014-09" db="EMBL/GenBank/DDBJ databases">
        <title>Genome sequences of Lysobacter dokdonensis DS-58.</title>
        <authorList>
            <person name="Kim J.F."/>
            <person name="Kwak M.-J."/>
        </authorList>
    </citation>
    <scope>NUCLEOTIDE SEQUENCE [LARGE SCALE GENOMIC DNA]</scope>
    <source>
        <strain evidence="2 3">DS-58</strain>
    </source>
</reference>
<dbReference type="PATRIC" id="fig|1300345.3.peg.1034"/>
<organism evidence="2 3">
    <name type="scientific">Lysobacter dokdonensis DS-58</name>
    <dbReference type="NCBI Taxonomy" id="1300345"/>
    <lineage>
        <taxon>Bacteria</taxon>
        <taxon>Pseudomonadati</taxon>
        <taxon>Pseudomonadota</taxon>
        <taxon>Gammaproteobacteria</taxon>
        <taxon>Lysobacterales</taxon>
        <taxon>Lysobacteraceae</taxon>
        <taxon>Noviluteimonas</taxon>
    </lineage>
</organism>
<keyword evidence="1" id="KW-0812">Transmembrane</keyword>
<evidence type="ECO:0000313" key="3">
    <source>
        <dbReference type="Proteomes" id="UP000030518"/>
    </source>
</evidence>
<dbReference type="EMBL" id="JRKJ01000005">
    <property type="protein sequence ID" value="KGQ19960.1"/>
    <property type="molecule type" value="Genomic_DNA"/>
</dbReference>
<dbReference type="AlphaFoldDB" id="A0A0A2WNU0"/>
<dbReference type="Proteomes" id="UP000030518">
    <property type="component" value="Unassembled WGS sequence"/>
</dbReference>
<sequence>MWNPRNRFWLACTLALGLSFLAATYLAPIATYAITLIVAAGLAWVVAAHAKLAGGFYQLSPARAFAIFAGVGGALVVACGIGAFVAIAMATGLRD</sequence>
<keyword evidence="3" id="KW-1185">Reference proteome</keyword>